<dbReference type="AlphaFoldDB" id="A0A101SE19"/>
<reference evidence="2 3" key="1">
    <citation type="submission" date="2015-10" db="EMBL/GenBank/DDBJ databases">
        <title>Draft genome sequence of Streptomyces griseorubiginosus DSM 40469, type strain for the species Streptomyces griseorubiginosus.</title>
        <authorList>
            <person name="Ruckert C."/>
            <person name="Winkler A."/>
            <person name="Kalinowski J."/>
            <person name="Kampfer P."/>
            <person name="Glaeser S."/>
        </authorList>
    </citation>
    <scope>NUCLEOTIDE SEQUENCE [LARGE SCALE GENOMIC DNA]</scope>
    <source>
        <strain evidence="2 3">DSM 40469</strain>
    </source>
</reference>
<keyword evidence="1" id="KW-0472">Membrane</keyword>
<evidence type="ECO:0000313" key="2">
    <source>
        <dbReference type="EMBL" id="KUN71933.1"/>
    </source>
</evidence>
<name>A0A101SE19_9ACTN</name>
<sequence length="80" mass="8724">MGVTGRRSRLWRWALLVWAVLVVVAGGLTLWLQDSTEPPGPYVWEETSPTPSLPDGWRSACPDVTPDEQGWGACLTVTSG</sequence>
<keyword evidence="1" id="KW-1133">Transmembrane helix</keyword>
<organism evidence="2 3">
    <name type="scientific">Streptomyces griseorubiginosus</name>
    <dbReference type="NCBI Taxonomy" id="67304"/>
    <lineage>
        <taxon>Bacteria</taxon>
        <taxon>Bacillati</taxon>
        <taxon>Actinomycetota</taxon>
        <taxon>Actinomycetes</taxon>
        <taxon>Kitasatosporales</taxon>
        <taxon>Streptomycetaceae</taxon>
        <taxon>Streptomyces</taxon>
    </lineage>
</organism>
<keyword evidence="3" id="KW-1185">Reference proteome</keyword>
<proteinExistence type="predicted"/>
<protein>
    <submittedName>
        <fullName evidence="2">Uncharacterized protein</fullName>
    </submittedName>
</protein>
<feature type="transmembrane region" description="Helical" evidence="1">
    <location>
        <begin position="12"/>
        <end position="32"/>
    </location>
</feature>
<evidence type="ECO:0000313" key="3">
    <source>
        <dbReference type="Proteomes" id="UP000054375"/>
    </source>
</evidence>
<keyword evidence="1" id="KW-0812">Transmembrane</keyword>
<dbReference type="EMBL" id="LMWV01000002">
    <property type="protein sequence ID" value="KUN71933.1"/>
    <property type="molecule type" value="Genomic_DNA"/>
</dbReference>
<dbReference type="Proteomes" id="UP000054375">
    <property type="component" value="Unassembled WGS sequence"/>
</dbReference>
<evidence type="ECO:0000256" key="1">
    <source>
        <dbReference type="SAM" id="Phobius"/>
    </source>
</evidence>
<gene>
    <name evidence="2" type="ORF">AQJ54_04075</name>
</gene>
<accession>A0A101SE19</accession>
<comment type="caution">
    <text evidence="2">The sequence shown here is derived from an EMBL/GenBank/DDBJ whole genome shotgun (WGS) entry which is preliminary data.</text>
</comment>